<evidence type="ECO:0000256" key="1">
    <source>
        <dbReference type="SAM" id="MobiDB-lite"/>
    </source>
</evidence>
<keyword evidence="3" id="KW-1185">Reference proteome</keyword>
<feature type="compositionally biased region" description="Polar residues" evidence="1">
    <location>
        <begin position="1"/>
        <end position="15"/>
    </location>
</feature>
<reference evidence="2" key="2">
    <citation type="submission" date="2015-03" db="UniProtKB">
        <authorList>
            <consortium name="EnsemblPlants"/>
        </authorList>
    </citation>
    <scope>IDENTIFICATION</scope>
</reference>
<accession>A0A0D3D315</accession>
<proteinExistence type="predicted"/>
<name>A0A0D3D315_BRAOL</name>
<dbReference type="AlphaFoldDB" id="A0A0D3D315"/>
<reference evidence="2 3" key="1">
    <citation type="journal article" date="2014" name="Genome Biol.">
        <title>Transcriptome and methylome profiling reveals relics of genome dominance in the mesopolyploid Brassica oleracea.</title>
        <authorList>
            <person name="Parkin I.A."/>
            <person name="Koh C."/>
            <person name="Tang H."/>
            <person name="Robinson S.J."/>
            <person name="Kagale S."/>
            <person name="Clarke W.E."/>
            <person name="Town C.D."/>
            <person name="Nixon J."/>
            <person name="Krishnakumar V."/>
            <person name="Bidwell S.L."/>
            <person name="Denoeud F."/>
            <person name="Belcram H."/>
            <person name="Links M.G."/>
            <person name="Just J."/>
            <person name="Clarke C."/>
            <person name="Bender T."/>
            <person name="Huebert T."/>
            <person name="Mason A.S."/>
            <person name="Pires J.C."/>
            <person name="Barker G."/>
            <person name="Moore J."/>
            <person name="Walley P.G."/>
            <person name="Manoli S."/>
            <person name="Batley J."/>
            <person name="Edwards D."/>
            <person name="Nelson M.N."/>
            <person name="Wang X."/>
            <person name="Paterson A.H."/>
            <person name="King G."/>
            <person name="Bancroft I."/>
            <person name="Chalhoub B."/>
            <person name="Sharpe A.G."/>
        </authorList>
    </citation>
    <scope>NUCLEOTIDE SEQUENCE</scope>
    <source>
        <strain evidence="2 3">cv. TO1000</strain>
    </source>
</reference>
<sequence>MNTVSSPHLQLVQCSSKRRKRGEIHTRNSTLGTKHAQKKVLFGSYIFITNHPGDVETSDELTSKYVEHFPCNITIREQMQIKHTNPIQKNTSTSPPI</sequence>
<dbReference type="HOGENOM" id="CLU_2349672_0_0_1"/>
<dbReference type="EnsemblPlants" id="Bo7g010180.1">
    <property type="protein sequence ID" value="Bo7g010180.1"/>
    <property type="gene ID" value="Bo7g010180"/>
</dbReference>
<evidence type="ECO:0000313" key="2">
    <source>
        <dbReference type="EnsemblPlants" id="Bo7g010180.1"/>
    </source>
</evidence>
<feature type="region of interest" description="Disordered" evidence="1">
    <location>
        <begin position="1"/>
        <end position="31"/>
    </location>
</feature>
<evidence type="ECO:0000313" key="3">
    <source>
        <dbReference type="Proteomes" id="UP000032141"/>
    </source>
</evidence>
<organism evidence="2 3">
    <name type="scientific">Brassica oleracea var. oleracea</name>
    <dbReference type="NCBI Taxonomy" id="109376"/>
    <lineage>
        <taxon>Eukaryota</taxon>
        <taxon>Viridiplantae</taxon>
        <taxon>Streptophyta</taxon>
        <taxon>Embryophyta</taxon>
        <taxon>Tracheophyta</taxon>
        <taxon>Spermatophyta</taxon>
        <taxon>Magnoliopsida</taxon>
        <taxon>eudicotyledons</taxon>
        <taxon>Gunneridae</taxon>
        <taxon>Pentapetalae</taxon>
        <taxon>rosids</taxon>
        <taxon>malvids</taxon>
        <taxon>Brassicales</taxon>
        <taxon>Brassicaceae</taxon>
        <taxon>Brassiceae</taxon>
        <taxon>Brassica</taxon>
    </lineage>
</organism>
<dbReference type="Gramene" id="Bo7g010180.1">
    <property type="protein sequence ID" value="Bo7g010180.1"/>
    <property type="gene ID" value="Bo7g010180"/>
</dbReference>
<dbReference type="Proteomes" id="UP000032141">
    <property type="component" value="Chromosome C7"/>
</dbReference>
<protein>
    <submittedName>
        <fullName evidence="2">Uncharacterized protein</fullName>
    </submittedName>
</protein>